<keyword evidence="1" id="KW-0812">Transmembrane</keyword>
<sequence length="50" mass="5268">MADNDKTRQRILIAAMVALALVLAGMTIYNTFTTQAENEAANVSAPAATN</sequence>
<gene>
    <name evidence="2" type="ORF">ML536_18640</name>
</gene>
<protein>
    <submittedName>
        <fullName evidence="2">Uncharacterized protein</fullName>
    </submittedName>
</protein>
<evidence type="ECO:0000313" key="2">
    <source>
        <dbReference type="EMBL" id="MCI0128856.1"/>
    </source>
</evidence>
<keyword evidence="1" id="KW-0472">Membrane</keyword>
<proteinExistence type="predicted"/>
<dbReference type="EMBL" id="JALAZD010000003">
    <property type="protein sequence ID" value="MCI0128856.1"/>
    <property type="molecule type" value="Genomic_DNA"/>
</dbReference>
<name>A0AA41QSI3_9HYPH</name>
<reference evidence="2" key="1">
    <citation type="submission" date="2022-03" db="EMBL/GenBank/DDBJ databases">
        <title>The complete genome sequence of a Methyloterrigena soli.</title>
        <authorList>
            <person name="Zi Z."/>
        </authorList>
    </citation>
    <scope>NUCLEOTIDE SEQUENCE</scope>
    <source>
        <strain evidence="2">M48</strain>
    </source>
</reference>
<dbReference type="Proteomes" id="UP001156140">
    <property type="component" value="Unassembled WGS sequence"/>
</dbReference>
<comment type="caution">
    <text evidence="2">The sequence shown here is derived from an EMBL/GenBank/DDBJ whole genome shotgun (WGS) entry which is preliminary data.</text>
</comment>
<organism evidence="2 3">
    <name type="scientific">Paradevosia shaoguanensis</name>
    <dbReference type="NCBI Taxonomy" id="1335043"/>
    <lineage>
        <taxon>Bacteria</taxon>
        <taxon>Pseudomonadati</taxon>
        <taxon>Pseudomonadota</taxon>
        <taxon>Alphaproteobacteria</taxon>
        <taxon>Hyphomicrobiales</taxon>
        <taxon>Devosiaceae</taxon>
        <taxon>Paradevosia</taxon>
    </lineage>
</organism>
<evidence type="ECO:0000313" key="3">
    <source>
        <dbReference type="Proteomes" id="UP001156140"/>
    </source>
</evidence>
<keyword evidence="1" id="KW-1133">Transmembrane helix</keyword>
<feature type="transmembrane region" description="Helical" evidence="1">
    <location>
        <begin position="12"/>
        <end position="32"/>
    </location>
</feature>
<accession>A0AA41QSI3</accession>
<keyword evidence="3" id="KW-1185">Reference proteome</keyword>
<dbReference type="RefSeq" id="WP_182399418.1">
    <property type="nucleotide sequence ID" value="NZ_CP068983.1"/>
</dbReference>
<evidence type="ECO:0000256" key="1">
    <source>
        <dbReference type="SAM" id="Phobius"/>
    </source>
</evidence>
<dbReference type="AlphaFoldDB" id="A0AA41QSI3"/>